<evidence type="ECO:0000256" key="7">
    <source>
        <dbReference type="ARBA" id="ARBA00022679"/>
    </source>
</evidence>
<dbReference type="NCBIfam" id="TIGR01496">
    <property type="entry name" value="DHPS"/>
    <property type="match status" value="1"/>
</dbReference>
<feature type="domain" description="Pterin-binding" evidence="12">
    <location>
        <begin position="1"/>
        <end position="250"/>
    </location>
</feature>
<evidence type="ECO:0000259" key="12">
    <source>
        <dbReference type="PROSITE" id="PS50972"/>
    </source>
</evidence>
<dbReference type="PANTHER" id="PTHR20941">
    <property type="entry name" value="FOLATE SYNTHESIS PROTEINS"/>
    <property type="match status" value="1"/>
</dbReference>
<dbReference type="InterPro" id="IPR006390">
    <property type="entry name" value="DHP_synth_dom"/>
</dbReference>
<dbReference type="CDD" id="cd00739">
    <property type="entry name" value="DHPS"/>
    <property type="match status" value="1"/>
</dbReference>
<evidence type="ECO:0000256" key="3">
    <source>
        <dbReference type="ARBA" id="ARBA00004763"/>
    </source>
</evidence>
<dbReference type="PROSITE" id="PS00793">
    <property type="entry name" value="DHPS_2"/>
    <property type="match status" value="1"/>
</dbReference>
<dbReference type="GO" id="GO:0046872">
    <property type="term" value="F:metal ion binding"/>
    <property type="evidence" value="ECO:0007669"/>
    <property type="project" value="UniProtKB-KW"/>
</dbReference>
<keyword evidence="7" id="KW-0808">Transferase</keyword>
<dbReference type="Gene3D" id="3.20.20.20">
    <property type="entry name" value="Dihydropteroate synthase-like"/>
    <property type="match status" value="1"/>
</dbReference>
<dbReference type="AlphaFoldDB" id="A0A2S5TDD1"/>
<dbReference type="InterPro" id="IPR000489">
    <property type="entry name" value="Pterin-binding_dom"/>
</dbReference>
<comment type="cofactor">
    <cofactor evidence="2">
        <name>Mg(2+)</name>
        <dbReference type="ChEBI" id="CHEBI:18420"/>
    </cofactor>
</comment>
<evidence type="ECO:0000256" key="11">
    <source>
        <dbReference type="ARBA" id="ARBA00030193"/>
    </source>
</evidence>
<dbReference type="GO" id="GO:0046654">
    <property type="term" value="P:tetrahydrofolate biosynthetic process"/>
    <property type="evidence" value="ECO:0007669"/>
    <property type="project" value="TreeGrafter"/>
</dbReference>
<proteinExistence type="inferred from homology"/>
<keyword evidence="8" id="KW-0479">Metal-binding</keyword>
<dbReference type="SUPFAM" id="SSF51717">
    <property type="entry name" value="Dihydropteroate synthetase-like"/>
    <property type="match status" value="1"/>
</dbReference>
<dbReference type="GO" id="GO:0004156">
    <property type="term" value="F:dihydropteroate synthase activity"/>
    <property type="evidence" value="ECO:0007669"/>
    <property type="project" value="UniProtKB-EC"/>
</dbReference>
<dbReference type="EC" id="2.5.1.15" evidence="5"/>
<evidence type="ECO:0000256" key="6">
    <source>
        <dbReference type="ARBA" id="ARBA00016919"/>
    </source>
</evidence>
<gene>
    <name evidence="13" type="primary">folP</name>
    <name evidence="13" type="ORF">C3942_15595</name>
</gene>
<dbReference type="FunFam" id="3.20.20.20:FF:000006">
    <property type="entry name" value="Dihydropteroate synthase"/>
    <property type="match status" value="1"/>
</dbReference>
<dbReference type="GO" id="GO:0046656">
    <property type="term" value="P:folic acid biosynthetic process"/>
    <property type="evidence" value="ECO:0007669"/>
    <property type="project" value="UniProtKB-KW"/>
</dbReference>
<dbReference type="EMBL" id="PSNW01000009">
    <property type="protein sequence ID" value="PPE72848.1"/>
    <property type="molecule type" value="Genomic_DNA"/>
</dbReference>
<evidence type="ECO:0000256" key="9">
    <source>
        <dbReference type="ARBA" id="ARBA00022842"/>
    </source>
</evidence>
<keyword evidence="14" id="KW-1185">Reference proteome</keyword>
<name>A0A2S5TDD1_9GAMM</name>
<reference evidence="13 14" key="1">
    <citation type="submission" date="2018-02" db="EMBL/GenBank/DDBJ databases">
        <title>Genome sequencing of Solimonas sp. HR-BB.</title>
        <authorList>
            <person name="Lee Y."/>
            <person name="Jeon C.O."/>
        </authorList>
    </citation>
    <scope>NUCLEOTIDE SEQUENCE [LARGE SCALE GENOMIC DNA]</scope>
    <source>
        <strain evidence="13 14">HR-BB</strain>
    </source>
</reference>
<keyword evidence="10" id="KW-0289">Folate biosynthesis</keyword>
<evidence type="ECO:0000256" key="2">
    <source>
        <dbReference type="ARBA" id="ARBA00001946"/>
    </source>
</evidence>
<dbReference type="PROSITE" id="PS50972">
    <property type="entry name" value="PTERIN_BINDING"/>
    <property type="match status" value="1"/>
</dbReference>
<comment type="catalytic activity">
    <reaction evidence="1">
        <text>(7,8-dihydropterin-6-yl)methyl diphosphate + 4-aminobenzoate = 7,8-dihydropteroate + diphosphate</text>
        <dbReference type="Rhea" id="RHEA:19949"/>
        <dbReference type="ChEBI" id="CHEBI:17836"/>
        <dbReference type="ChEBI" id="CHEBI:17839"/>
        <dbReference type="ChEBI" id="CHEBI:33019"/>
        <dbReference type="ChEBI" id="CHEBI:72950"/>
        <dbReference type="EC" id="2.5.1.15"/>
    </reaction>
</comment>
<evidence type="ECO:0000256" key="4">
    <source>
        <dbReference type="ARBA" id="ARBA00009503"/>
    </source>
</evidence>
<comment type="pathway">
    <text evidence="3">Cofactor biosynthesis; tetrahydrofolate biosynthesis; 7,8-dihydrofolate from 2-amino-4-hydroxy-6-hydroxymethyl-7,8-dihydropteridine diphosphate and 4-aminobenzoate: step 1/2.</text>
</comment>
<accession>A0A2S5TDD1</accession>
<dbReference type="Proteomes" id="UP000238220">
    <property type="component" value="Unassembled WGS sequence"/>
</dbReference>
<dbReference type="OrthoDB" id="9811744at2"/>
<evidence type="ECO:0000313" key="14">
    <source>
        <dbReference type="Proteomes" id="UP000238220"/>
    </source>
</evidence>
<dbReference type="InterPro" id="IPR011005">
    <property type="entry name" value="Dihydropteroate_synth-like_sf"/>
</dbReference>
<protein>
    <recommendedName>
        <fullName evidence="6">Dihydropteroate synthase</fullName>
        <ecNumber evidence="5">2.5.1.15</ecNumber>
    </recommendedName>
    <alternativeName>
        <fullName evidence="11">Dihydropteroate pyrophosphorylase</fullName>
    </alternativeName>
</protein>
<comment type="similarity">
    <text evidence="4">Belongs to the DHPS family.</text>
</comment>
<keyword evidence="9" id="KW-0460">Magnesium</keyword>
<comment type="caution">
    <text evidence="13">The sequence shown here is derived from an EMBL/GenBank/DDBJ whole genome shotgun (WGS) entry which is preliminary data.</text>
</comment>
<dbReference type="PANTHER" id="PTHR20941:SF1">
    <property type="entry name" value="FOLIC ACID SYNTHESIS PROTEIN FOL1"/>
    <property type="match status" value="1"/>
</dbReference>
<evidence type="ECO:0000256" key="8">
    <source>
        <dbReference type="ARBA" id="ARBA00022723"/>
    </source>
</evidence>
<evidence type="ECO:0000313" key="13">
    <source>
        <dbReference type="EMBL" id="PPE72848.1"/>
    </source>
</evidence>
<dbReference type="GO" id="GO:0005829">
    <property type="term" value="C:cytosol"/>
    <property type="evidence" value="ECO:0007669"/>
    <property type="project" value="TreeGrafter"/>
</dbReference>
<organism evidence="13 14">
    <name type="scientific">Solimonas fluminis</name>
    <dbReference type="NCBI Taxonomy" id="2086571"/>
    <lineage>
        <taxon>Bacteria</taxon>
        <taxon>Pseudomonadati</taxon>
        <taxon>Pseudomonadota</taxon>
        <taxon>Gammaproteobacteria</taxon>
        <taxon>Nevskiales</taxon>
        <taxon>Nevskiaceae</taxon>
        <taxon>Solimonas</taxon>
    </lineage>
</organism>
<evidence type="ECO:0000256" key="10">
    <source>
        <dbReference type="ARBA" id="ARBA00022909"/>
    </source>
</evidence>
<evidence type="ECO:0000256" key="1">
    <source>
        <dbReference type="ARBA" id="ARBA00000012"/>
    </source>
</evidence>
<sequence>MGILNVTPDSFSDGGRHASLEQALARARQMAGEGAAIIDVGGESTRPGAAPVGEAEELDRVVPVIERLSRELDIVISVDTTKPAVIREACTAGAEIINDINALRAESALQAAAASGAAVCLMHMQGEPRTMQQAPSYEDVLSEVHGFLRQRVGACLAAGIAPERLAIDPGFGFGKRLEHNLALLGRLDAFADLGLPLLVGLSRKSMFGQLLGRPVEDRLAGSLAAAVLAVVQGAAILRVHDVAPTVDALKVAQSVKQAGRTGRNPPPGRQTP</sequence>
<dbReference type="Pfam" id="PF00809">
    <property type="entry name" value="Pterin_bind"/>
    <property type="match status" value="1"/>
</dbReference>
<dbReference type="InterPro" id="IPR045031">
    <property type="entry name" value="DHP_synth-like"/>
</dbReference>
<evidence type="ECO:0000256" key="5">
    <source>
        <dbReference type="ARBA" id="ARBA00012458"/>
    </source>
</evidence>